<accession>A0A1G9TZB0</accession>
<evidence type="ECO:0000313" key="1">
    <source>
        <dbReference type="EMBL" id="SDM53012.1"/>
    </source>
</evidence>
<dbReference type="RefSeq" id="WP_092727717.1">
    <property type="nucleotide sequence ID" value="NZ_FNGW01000014.1"/>
</dbReference>
<sequence>MEEIQELKIRLREDSSPFFTEEELDYYLKQNNNDLDLTTYECLLLKAEDDSISLPGGLQLANNSKYWLRLAKQYKPKKRSLVL</sequence>
<dbReference type="Proteomes" id="UP000199068">
    <property type="component" value="Unassembled WGS sequence"/>
</dbReference>
<evidence type="ECO:0000313" key="2">
    <source>
        <dbReference type="Proteomes" id="UP000199068"/>
    </source>
</evidence>
<dbReference type="STRING" id="1121325.SAMN04515677_11427"/>
<organism evidence="1 2">
    <name type="scientific">Romboutsia lituseburensis DSM 797</name>
    <dbReference type="NCBI Taxonomy" id="1121325"/>
    <lineage>
        <taxon>Bacteria</taxon>
        <taxon>Bacillati</taxon>
        <taxon>Bacillota</taxon>
        <taxon>Clostridia</taxon>
        <taxon>Peptostreptococcales</taxon>
        <taxon>Peptostreptococcaceae</taxon>
        <taxon>Romboutsia</taxon>
    </lineage>
</organism>
<proteinExistence type="predicted"/>
<name>A0A1G9TZB0_9FIRM</name>
<gene>
    <name evidence="1" type="ORF">SAMN04515677_11427</name>
</gene>
<reference evidence="1 2" key="1">
    <citation type="submission" date="2016-10" db="EMBL/GenBank/DDBJ databases">
        <authorList>
            <person name="de Groot N.N."/>
        </authorList>
    </citation>
    <scope>NUCLEOTIDE SEQUENCE [LARGE SCALE GENOMIC DNA]</scope>
    <source>
        <strain evidence="1 2">DSM 797</strain>
    </source>
</reference>
<protein>
    <submittedName>
        <fullName evidence="1">Uncharacterized protein</fullName>
    </submittedName>
</protein>
<keyword evidence="2" id="KW-1185">Reference proteome</keyword>
<dbReference type="AlphaFoldDB" id="A0A1G9TZB0"/>
<dbReference type="EMBL" id="FNGW01000014">
    <property type="protein sequence ID" value="SDM53012.1"/>
    <property type="molecule type" value="Genomic_DNA"/>
</dbReference>